<evidence type="ECO:0000313" key="1">
    <source>
        <dbReference type="EMBL" id="BAI80190.1"/>
    </source>
</evidence>
<dbReference type="Proteomes" id="UP000001520">
    <property type="component" value="Chromosome"/>
</dbReference>
<dbReference type="AlphaFoldDB" id="D3PC67"/>
<keyword evidence="2" id="KW-1185">Reference proteome</keyword>
<dbReference type="HOGENOM" id="CLU_632699_0_0_0"/>
<dbReference type="RefSeq" id="WP_013007438.1">
    <property type="nucleotide sequence ID" value="NC_013939.1"/>
</dbReference>
<dbReference type="SUPFAM" id="SSF55608">
    <property type="entry name" value="Homing endonucleases"/>
    <property type="match status" value="1"/>
</dbReference>
<dbReference type="OrthoDB" id="961985at2"/>
<protein>
    <recommendedName>
        <fullName evidence="3">DOD-type homing endonuclease domain-containing protein</fullName>
    </recommendedName>
</protein>
<dbReference type="Gene3D" id="3.10.28.10">
    <property type="entry name" value="Homing endonucleases"/>
    <property type="match status" value="1"/>
</dbReference>
<gene>
    <name evidence="1" type="ordered locus">DEFDS_0710</name>
</gene>
<evidence type="ECO:0000313" key="2">
    <source>
        <dbReference type="Proteomes" id="UP000001520"/>
    </source>
</evidence>
<dbReference type="InterPro" id="IPR027434">
    <property type="entry name" value="Homing_endonucl"/>
</dbReference>
<organism evidence="1 2">
    <name type="scientific">Deferribacter desulfuricans (strain DSM 14783 / JCM 11476 / NBRC 101012 / SSM1)</name>
    <dbReference type="NCBI Taxonomy" id="639282"/>
    <lineage>
        <taxon>Bacteria</taxon>
        <taxon>Pseudomonadati</taxon>
        <taxon>Deferribacterota</taxon>
        <taxon>Deferribacteres</taxon>
        <taxon>Deferribacterales</taxon>
        <taxon>Deferribacteraceae</taxon>
        <taxon>Deferribacter</taxon>
    </lineage>
</organism>
<proteinExistence type="predicted"/>
<reference evidence="1 2" key="1">
    <citation type="journal article" date="2010" name="DNA Res.">
        <title>Bacterial lifestyle in a deep-sea hydrothermal vent chimney revealed by the genome sequence of the thermophilic bacterium Deferribacter desulfuricans SSM1.</title>
        <authorList>
            <person name="Takaki Y."/>
            <person name="Shimamura S."/>
            <person name="Nakagawa S."/>
            <person name="Fukuhara Y."/>
            <person name="Horikawa H."/>
            <person name="Ankai A."/>
            <person name="Harada T."/>
            <person name="Hosoyama A."/>
            <person name="Oguchi A."/>
            <person name="Fukui S."/>
            <person name="Fujita N."/>
            <person name="Takami H."/>
            <person name="Takai K."/>
        </authorList>
    </citation>
    <scope>NUCLEOTIDE SEQUENCE [LARGE SCALE GENOMIC DNA]</scope>
    <source>
        <strain evidence="2">DSM 14783 / JCM 11476 / NBRC 101012 / SSM1</strain>
    </source>
</reference>
<dbReference type="eggNOG" id="COG3780">
    <property type="taxonomic scope" value="Bacteria"/>
</dbReference>
<name>D3PC67_DEFDS</name>
<accession>D3PC67</accession>
<evidence type="ECO:0008006" key="3">
    <source>
        <dbReference type="Google" id="ProtNLM"/>
    </source>
</evidence>
<dbReference type="STRING" id="639282.DEFDS_0710"/>
<dbReference type="EMBL" id="AP011529">
    <property type="protein sequence ID" value="BAI80190.1"/>
    <property type="molecule type" value="Genomic_DNA"/>
</dbReference>
<sequence length="433" mass="51101">MRSNINKSKDKLATFIKENFDSNIYKFQKFIIENKLALSDIARKVGLSEGWTIRKMRQYSLIPFTTLSEARREYICEYCGAKFTNYKHREKDDKNIYCSTKCRILANKKTFSYEKFRFDIESYEFTKPSPKLGDYSDVPKGRRRSQFVNKYKVNHFFFKNGIINEETAYIAGIILTDGNLGKSGTNFYVRLGLVDKQIVKDIASEMESKYPIREEDRSKRNRKNIFVITFYSPYLYHDLTCLGCGERKTYYANYPYIKNNELHRHFIRGVIDGDGCWYFHNGSLVLSICGNDMHLYGIAKTIERFLGITPTSLYYPGKKMKSFCKIDYSPVDSVKIRDWIYQDAKIYLKRKYNTAYSIKATFRTSDVAKACNVSMPYVRKLIRTGEIDAFRKGKVFEFDEDGYKEAISYILKRKKQHPSHFPTRYWVKKYDIE</sequence>
<dbReference type="KEGG" id="ddf:DEFDS_0710"/>